<protein>
    <submittedName>
        <fullName evidence="1">Uncharacterized protein</fullName>
    </submittedName>
</protein>
<dbReference type="AlphaFoldDB" id="A0A382YYC6"/>
<reference evidence="1" key="1">
    <citation type="submission" date="2018-05" db="EMBL/GenBank/DDBJ databases">
        <authorList>
            <person name="Lanie J.A."/>
            <person name="Ng W.-L."/>
            <person name="Kazmierczak K.M."/>
            <person name="Andrzejewski T.M."/>
            <person name="Davidsen T.M."/>
            <person name="Wayne K.J."/>
            <person name="Tettelin H."/>
            <person name="Glass J.I."/>
            <person name="Rusch D."/>
            <person name="Podicherti R."/>
            <person name="Tsui H.-C.T."/>
            <person name="Winkler M.E."/>
        </authorList>
    </citation>
    <scope>NUCLEOTIDE SEQUENCE</scope>
</reference>
<gene>
    <name evidence="1" type="ORF">METZ01_LOCUS441106</name>
</gene>
<sequence length="115" mass="13050">METNRIFTMVLLGGKLHESMQELLKQFMNKLRESNLFSCLFPRKKTYKSGNKLPPFFFTRQSLQTQELPWSLAGADGLLLGLLEGGFGRLGVAVNGVPFVGVLAWRLPKRFWCSL</sequence>
<proteinExistence type="predicted"/>
<name>A0A382YYC6_9ZZZZ</name>
<dbReference type="EMBL" id="UINC01179532">
    <property type="protein sequence ID" value="SVD88252.1"/>
    <property type="molecule type" value="Genomic_DNA"/>
</dbReference>
<accession>A0A382YYC6</accession>
<evidence type="ECO:0000313" key="1">
    <source>
        <dbReference type="EMBL" id="SVD88252.1"/>
    </source>
</evidence>
<organism evidence="1">
    <name type="scientific">marine metagenome</name>
    <dbReference type="NCBI Taxonomy" id="408172"/>
    <lineage>
        <taxon>unclassified sequences</taxon>
        <taxon>metagenomes</taxon>
        <taxon>ecological metagenomes</taxon>
    </lineage>
</organism>